<dbReference type="AlphaFoldDB" id="A0A806KSI1"/>
<dbReference type="InterPro" id="IPR053139">
    <property type="entry name" value="Surface_bspA-like"/>
</dbReference>
<dbReference type="Gene3D" id="3.80.10.10">
    <property type="entry name" value="Ribonuclease Inhibitor"/>
    <property type="match status" value="2"/>
</dbReference>
<dbReference type="EMBL" id="JQ844278">
    <property type="protein sequence ID" value="AGS54159.1"/>
    <property type="molecule type" value="Genomic_DNA"/>
</dbReference>
<dbReference type="SUPFAM" id="SSF56436">
    <property type="entry name" value="C-type lectin-like"/>
    <property type="match status" value="1"/>
</dbReference>
<dbReference type="Gene3D" id="3.90.1580.10">
    <property type="entry name" value="paralog of FGE (formylglycine-generating enzyme)"/>
    <property type="match status" value="1"/>
</dbReference>
<name>A0A806KSI1_9BACT</name>
<dbReference type="InterPro" id="IPR005532">
    <property type="entry name" value="SUMF_dom"/>
</dbReference>
<proteinExistence type="predicted"/>
<organism evidence="3">
    <name type="scientific">uncultured bacterium contig00051</name>
    <dbReference type="NCBI Taxonomy" id="1181535"/>
    <lineage>
        <taxon>Bacteria</taxon>
        <taxon>environmental samples</taxon>
    </lineage>
</organism>
<sequence>MKKIAAVLAACIAAVVLTACFSNWKDDRANVTIVLGDGSGRSIQQWPPTGVNADMLNLMTYDIRLSGSEGSTDIKANGIGTATASVTPGLYDISINALYDGEQYAYGIVEGFDVKAGQVNTVRVPMSHNAVLPEFNIEMASIPAGTFTVNGTAVTLSGFYMGKYEVTQEQYRKVVGSNPSFFDNTGEKLINDVFVGNTSYDTTPANGEVQGKRPVEQVSWYDAIVFCNRLSIMKELTPAYSIGGSTDPDTWGAVPTGSNAAWNAVTIAAGSTGYRLPTEAQWQYAAQGGESAAVTITDATGWYKNNSPTMTHEVGKKQANVYGLYDMLGNITEWCWDWFSDTYPYTEIDPTGAASGSIRVIHGGSWNYQAESAVSTARGNNYPYYRYYTLGFRVVRPGAGAPEPAPEITITAQPAPVTIAAAGSAVTPLTVTANVSSQAPITYQWYENNTNSNAGGTIIQGAASSSYLPANLADGEYYYFVEISAEGAKSVRSNAAMVVVGYTSGLRFTPLQGEEYSVSIGDARSGHVVIPPVYDGWPVTSIGEFYNSNLTGITIPDSIKSIGRSAFWGSRLTSVTIPGSVTFIDEGAFGSCTYLTGITVDAGNSEYSSVEGVLFNKDQTTIVAYPAGIPGSYTIPNTVTSIGVDAFTGCRYLTGVTIPNSVTSIGGNAFANCSAITAITIPNSVTFIGYYAFIHCRGLVNITIPNSVTVIERGVFGNCEELISIAVDAGSPNFISVDGVLFSKDQTTLVAYPAGRSGSYNIPDSVTSIYDHAFYYSKKLTNVTIPDSVTSIGWCAFSDCSALTGVTIPSNVKSIDNEAFYNCTDLTSVTFDGEIDAYQFGSASFPGDLREKYFAENGGAGTYKRGNGSDAWIKQ</sequence>
<dbReference type="Pfam" id="PF03781">
    <property type="entry name" value="FGE-sulfatase"/>
    <property type="match status" value="1"/>
</dbReference>
<dbReference type="Gene3D" id="2.60.40.2700">
    <property type="match status" value="1"/>
</dbReference>
<dbReference type="InterPro" id="IPR032675">
    <property type="entry name" value="LRR_dom_sf"/>
</dbReference>
<accession>A0A806KSI1</accession>
<feature type="chain" id="PRO_5032638674" evidence="1">
    <location>
        <begin position="20"/>
        <end position="875"/>
    </location>
</feature>
<evidence type="ECO:0000256" key="1">
    <source>
        <dbReference type="SAM" id="SignalP"/>
    </source>
</evidence>
<dbReference type="PROSITE" id="PS51257">
    <property type="entry name" value="PROKAR_LIPOPROTEIN"/>
    <property type="match status" value="1"/>
</dbReference>
<keyword evidence="1" id="KW-0732">Signal</keyword>
<feature type="signal peptide" evidence="1">
    <location>
        <begin position="1"/>
        <end position="19"/>
    </location>
</feature>
<evidence type="ECO:0000313" key="3">
    <source>
        <dbReference type="EMBL" id="AGS54159.1"/>
    </source>
</evidence>
<dbReference type="InterPro" id="IPR042095">
    <property type="entry name" value="SUMF_sf"/>
</dbReference>
<protein>
    <submittedName>
        <fullName evidence="3">Chitin binding protein</fullName>
    </submittedName>
</protein>
<feature type="domain" description="Sulfatase-modifying factor enzyme-like" evidence="2">
    <location>
        <begin position="152"/>
        <end position="396"/>
    </location>
</feature>
<reference evidence="3" key="1">
    <citation type="submission" date="2012-03" db="EMBL/GenBank/DDBJ databases">
        <title>Functional metagenomics reveals considerable lignocellulase gene clusters in the gut microbiome of a wood-feeding higher termite.</title>
        <authorList>
            <person name="Liu N."/>
        </authorList>
    </citation>
    <scope>NUCLEOTIDE SEQUENCE</scope>
</reference>
<dbReference type="Pfam" id="PF13306">
    <property type="entry name" value="LRR_5"/>
    <property type="match status" value="3"/>
</dbReference>
<dbReference type="PANTHER" id="PTHR45661">
    <property type="entry name" value="SURFACE ANTIGEN"/>
    <property type="match status" value="1"/>
</dbReference>
<evidence type="ECO:0000259" key="2">
    <source>
        <dbReference type="Pfam" id="PF03781"/>
    </source>
</evidence>
<dbReference type="InterPro" id="IPR026906">
    <property type="entry name" value="LRR_5"/>
</dbReference>
<dbReference type="SUPFAM" id="SSF52058">
    <property type="entry name" value="L domain-like"/>
    <property type="match status" value="1"/>
</dbReference>
<dbReference type="PANTHER" id="PTHR45661:SF3">
    <property type="entry name" value="IG-LIKE DOMAIN-CONTAINING PROTEIN"/>
    <property type="match status" value="1"/>
</dbReference>
<dbReference type="InterPro" id="IPR016187">
    <property type="entry name" value="CTDL_fold"/>
</dbReference>